<evidence type="ECO:0000259" key="2">
    <source>
        <dbReference type="Pfam" id="PF09130"/>
    </source>
</evidence>
<protein>
    <submittedName>
        <fullName evidence="3">NAD(P)-binding domain-containing protein</fullName>
    </submittedName>
</protein>
<dbReference type="PANTHER" id="PTHR43580">
    <property type="entry name" value="OXIDOREDUCTASE GLYR1-RELATED"/>
    <property type="match status" value="1"/>
</dbReference>
<proteinExistence type="predicted"/>
<accession>A0AA42HVC9</accession>
<evidence type="ECO:0000313" key="3">
    <source>
        <dbReference type="EMBL" id="MDH0365232.1"/>
    </source>
</evidence>
<feature type="domain" description="6-phosphogluconate dehydrogenase NADP-binding" evidence="1">
    <location>
        <begin position="2"/>
        <end position="144"/>
    </location>
</feature>
<dbReference type="Gene3D" id="1.10.1040.10">
    <property type="entry name" value="N-(1-d-carboxylethyl)-l-norvaline Dehydrogenase, domain 2"/>
    <property type="match status" value="1"/>
</dbReference>
<dbReference type="InterPro" id="IPR015814">
    <property type="entry name" value="Pgluconate_DH_NAD-bd_C"/>
</dbReference>
<dbReference type="Pfam" id="PF09130">
    <property type="entry name" value="DUF1932"/>
    <property type="match status" value="1"/>
</dbReference>
<dbReference type="GO" id="GO:0050661">
    <property type="term" value="F:NADP binding"/>
    <property type="evidence" value="ECO:0007669"/>
    <property type="project" value="InterPro"/>
</dbReference>
<dbReference type="InterPro" id="IPR013328">
    <property type="entry name" value="6PGD_dom2"/>
</dbReference>
<dbReference type="Gene3D" id="3.40.50.720">
    <property type="entry name" value="NAD(P)-binding Rossmann-like Domain"/>
    <property type="match status" value="1"/>
</dbReference>
<dbReference type="SUPFAM" id="SSF51735">
    <property type="entry name" value="NAD(P)-binding Rossmann-fold domains"/>
    <property type="match status" value="1"/>
</dbReference>
<name>A0AA42HVC9_9BURK</name>
<dbReference type="SUPFAM" id="SSF48179">
    <property type="entry name" value="6-phosphogluconate dehydrogenase C-terminal domain-like"/>
    <property type="match status" value="1"/>
</dbReference>
<dbReference type="PANTHER" id="PTHR43580:SF2">
    <property type="entry name" value="CYTOKINE-LIKE NUCLEAR FACTOR N-PAC"/>
    <property type="match status" value="1"/>
</dbReference>
<reference evidence="3" key="1">
    <citation type="submission" date="2022-09" db="EMBL/GenBank/DDBJ databases">
        <title>Intensive care unit water sources are persistently colonized with multi-drug resistant bacteria and are the site of extensive horizontal gene transfer of antibiotic resistance genes.</title>
        <authorList>
            <person name="Diorio-Toth L."/>
        </authorList>
    </citation>
    <scope>NUCLEOTIDE SEQUENCE</scope>
    <source>
        <strain evidence="3">GD04130</strain>
    </source>
</reference>
<evidence type="ECO:0000259" key="1">
    <source>
        <dbReference type="Pfam" id="PF03446"/>
    </source>
</evidence>
<organism evidence="3 4">
    <name type="scientific">Comamonas aquatica</name>
    <dbReference type="NCBI Taxonomy" id="225991"/>
    <lineage>
        <taxon>Bacteria</taxon>
        <taxon>Pseudomonadati</taxon>
        <taxon>Pseudomonadota</taxon>
        <taxon>Betaproteobacteria</taxon>
        <taxon>Burkholderiales</taxon>
        <taxon>Comamonadaceae</taxon>
        <taxon>Comamonas</taxon>
    </lineage>
</organism>
<dbReference type="InterPro" id="IPR051265">
    <property type="entry name" value="HIBADH-related_NP60_sf"/>
</dbReference>
<dbReference type="EMBL" id="JAODZU010000050">
    <property type="protein sequence ID" value="MDH0365232.1"/>
    <property type="molecule type" value="Genomic_DNA"/>
</dbReference>
<dbReference type="Proteomes" id="UP001158297">
    <property type="component" value="Unassembled WGS sequence"/>
</dbReference>
<sequence length="287" mass="30398">MKFAVLGGGMVGSCYTQALLQQGHVLVGLCDLQPSNQISTTVQEAGAQIHNAPGAWLSDADVVLSAVFGTVAHEIFRASLGHLKRGTLYVDMTTADPLEMKACAALARETQVDFVDVAITGAVNLGGAKTPLLLAGEQAQAVQELYAPFGGSVRVVGSNPGEAASLKLLRSIFTKGMEALAVECLGTAEAMGLREQLYVVLEDIDQTPLRSLMESMVQTHIPHSGRRRNEVIEAQHQIKAQGLLPIVSQGVEAMFAATAQAQATHPYSGTSITDALHWLNNRVLASK</sequence>
<gene>
    <name evidence="3" type="ORF">N7330_19680</name>
</gene>
<dbReference type="InterPro" id="IPR006115">
    <property type="entry name" value="6PGDH_NADP-bd"/>
</dbReference>
<comment type="caution">
    <text evidence="3">The sequence shown here is derived from an EMBL/GenBank/DDBJ whole genome shotgun (WGS) entry which is preliminary data.</text>
</comment>
<dbReference type="InterPro" id="IPR008927">
    <property type="entry name" value="6-PGluconate_DH-like_C_sf"/>
</dbReference>
<dbReference type="InterPro" id="IPR036291">
    <property type="entry name" value="NAD(P)-bd_dom_sf"/>
</dbReference>
<dbReference type="AlphaFoldDB" id="A0AA42HVC9"/>
<feature type="domain" description="Phosphogluconate dehydrogenase NAD-binding putative C-terminal" evidence="2">
    <location>
        <begin position="188"/>
        <end position="256"/>
    </location>
</feature>
<evidence type="ECO:0000313" key="4">
    <source>
        <dbReference type="Proteomes" id="UP001158297"/>
    </source>
</evidence>
<dbReference type="RefSeq" id="WP_279860757.1">
    <property type="nucleotide sequence ID" value="NZ_JAODZU010000050.1"/>
</dbReference>
<dbReference type="Pfam" id="PF03446">
    <property type="entry name" value="NAD_binding_2"/>
    <property type="match status" value="1"/>
</dbReference>